<accession>A0A0B4EPR7</accession>
<dbReference type="InterPro" id="IPR016032">
    <property type="entry name" value="Sig_transdc_resp-reg_C-effctor"/>
</dbReference>
<dbReference type="InterPro" id="IPR021235">
    <property type="entry name" value="DUF2637"/>
</dbReference>
<keyword evidence="1" id="KW-0812">Transmembrane</keyword>
<evidence type="ECO:0008006" key="4">
    <source>
        <dbReference type="Google" id="ProtNLM"/>
    </source>
</evidence>
<sequence>MNPQRKAARISPESRPIAFTAVGVATLIYAGAFTTSFFGQAALAAHMAIPSALQYVVPVVVDLALVLFTLATLLRKTRGESTLWTNLATAAWTTVSIAANVLHVLVPAGAAESWNFGIYTGAALSALMPLGALGASLVLENLLIEPPAAVHPAASAVVAVPVAKEPAVEAPDAPSEPAPAVEAPAARPTVLTAAERPAAALASVPALSVRPTPARPQAARPVAASKVTSDPRVIAQVLAHKAEGKSIPAIADLVGKSESTVKRYIKDAKAAAEQDSKNQAA</sequence>
<dbReference type="EMBL" id="JWTB01000008">
    <property type="protein sequence ID" value="KIC68698.1"/>
    <property type="molecule type" value="Genomic_DNA"/>
</dbReference>
<comment type="caution">
    <text evidence="2">The sequence shown here is derived from an EMBL/GenBank/DDBJ whole genome shotgun (WGS) entry which is preliminary data.</text>
</comment>
<dbReference type="Proteomes" id="UP000031196">
    <property type="component" value="Unassembled WGS sequence"/>
</dbReference>
<evidence type="ECO:0000256" key="1">
    <source>
        <dbReference type="SAM" id="Phobius"/>
    </source>
</evidence>
<keyword evidence="1" id="KW-0472">Membrane</keyword>
<dbReference type="GO" id="GO:0006355">
    <property type="term" value="P:regulation of DNA-templated transcription"/>
    <property type="evidence" value="ECO:0007669"/>
    <property type="project" value="InterPro"/>
</dbReference>
<dbReference type="AlphaFoldDB" id="A0A0B4EPR7"/>
<gene>
    <name evidence="2" type="ORF">RM50_04355</name>
</gene>
<dbReference type="Pfam" id="PF10935">
    <property type="entry name" value="DUF2637"/>
    <property type="match status" value="1"/>
</dbReference>
<dbReference type="GO" id="GO:0003677">
    <property type="term" value="F:DNA binding"/>
    <property type="evidence" value="ECO:0007669"/>
    <property type="project" value="InterPro"/>
</dbReference>
<name>A0A0B4EPR7_PSEPS</name>
<keyword evidence="1" id="KW-1133">Transmembrane helix</keyword>
<feature type="transmembrane region" description="Helical" evidence="1">
    <location>
        <begin position="118"/>
        <end position="139"/>
    </location>
</feature>
<proteinExistence type="predicted"/>
<evidence type="ECO:0000313" key="3">
    <source>
        <dbReference type="Proteomes" id="UP000031196"/>
    </source>
</evidence>
<protein>
    <recommendedName>
        <fullName evidence="4">DUF2637 domain-containing protein</fullName>
    </recommendedName>
</protein>
<dbReference type="SUPFAM" id="SSF46894">
    <property type="entry name" value="C-terminal effector domain of the bipartite response regulators"/>
    <property type="match status" value="1"/>
</dbReference>
<reference evidence="2 3" key="1">
    <citation type="submission" date="2014-12" db="EMBL/GenBank/DDBJ databases">
        <title>Genome sequencing of Arthrobacter phenanthrenivorans SWC37.</title>
        <authorList>
            <person name="Tan P.W."/>
            <person name="Chan K.-G."/>
        </authorList>
    </citation>
    <scope>NUCLEOTIDE SEQUENCE [LARGE SCALE GENOMIC DNA]</scope>
    <source>
        <strain evidence="2 3">SWC37</strain>
    </source>
</reference>
<feature type="transmembrane region" description="Helical" evidence="1">
    <location>
        <begin position="86"/>
        <end position="106"/>
    </location>
</feature>
<dbReference type="RefSeq" id="WP_043450392.1">
    <property type="nucleotide sequence ID" value="NZ_JWTB01000008.1"/>
</dbReference>
<dbReference type="OrthoDB" id="4966043at2"/>
<feature type="transmembrane region" description="Helical" evidence="1">
    <location>
        <begin position="21"/>
        <end position="49"/>
    </location>
</feature>
<organism evidence="2 3">
    <name type="scientific">Pseudarthrobacter phenanthrenivorans</name>
    <name type="common">Arthrobacter phenanthrenivorans</name>
    <dbReference type="NCBI Taxonomy" id="361575"/>
    <lineage>
        <taxon>Bacteria</taxon>
        <taxon>Bacillati</taxon>
        <taxon>Actinomycetota</taxon>
        <taxon>Actinomycetes</taxon>
        <taxon>Micrococcales</taxon>
        <taxon>Micrococcaceae</taxon>
        <taxon>Pseudarthrobacter</taxon>
    </lineage>
</organism>
<evidence type="ECO:0000313" key="2">
    <source>
        <dbReference type="EMBL" id="KIC68698.1"/>
    </source>
</evidence>
<feature type="transmembrane region" description="Helical" evidence="1">
    <location>
        <begin position="55"/>
        <end position="74"/>
    </location>
</feature>
<dbReference type="Gene3D" id="1.10.10.60">
    <property type="entry name" value="Homeodomain-like"/>
    <property type="match status" value="1"/>
</dbReference>
<dbReference type="Pfam" id="PF13384">
    <property type="entry name" value="HTH_23"/>
    <property type="match status" value="1"/>
</dbReference>